<sequence length="324" mass="37545">YVREDLRCTAKHKLLEKTRCYQLEDGTFFQFKFEPPYELSAVINNRKIVCNNFSTLKHPLICSGVDQFALCFYSTPPRQRTYTLYTATIDQEKGEIDFRKTKEIRTDDDVLYFAHQQPFYVHNFHFGRFTIYDFKKDAGVDVPNFDPETVFFRHGNAIYQLEPGVPDDFSPVICNNTVKLSVRAPEKAAIHSNSSTQFVYIITETRFDQELLVFYRDSFVKRFSLQCPTPWRKKLSTSPTFGIVGVYGQFMVICACKSGESLWELWSAELAYNWTNRDEFVNGSKSLKTLSLLNKQQPEAAVTDVIEMPAAITAKESSYINWQD</sequence>
<reference evidence="1" key="2">
    <citation type="submission" date="2023-06" db="EMBL/GenBank/DDBJ databases">
        <title>Genome assembly of Pristionchus species.</title>
        <authorList>
            <person name="Yoshida K."/>
            <person name="Sommer R.J."/>
        </authorList>
    </citation>
    <scope>NUCLEOTIDE SEQUENCE</scope>
    <source>
        <strain evidence="1">RS5460</strain>
    </source>
</reference>
<comment type="caution">
    <text evidence="1">The sequence shown here is derived from an EMBL/GenBank/DDBJ whole genome shotgun (WGS) entry which is preliminary data.</text>
</comment>
<dbReference type="EMBL" id="BTRK01000002">
    <property type="protein sequence ID" value="GMR38396.1"/>
    <property type="molecule type" value="Genomic_DNA"/>
</dbReference>
<accession>A0AAN4ZEA0</accession>
<keyword evidence="3" id="KW-1185">Reference proteome</keyword>
<dbReference type="EMBL" id="BTRK01000002">
    <property type="protein sequence ID" value="GMR38394.1"/>
    <property type="molecule type" value="Genomic_DNA"/>
</dbReference>
<dbReference type="AlphaFoldDB" id="A0AAN4ZEA0"/>
<gene>
    <name evidence="1" type="ORF">PMAYCL1PPCAC_08589</name>
    <name evidence="2" type="ORF">PMAYCL1PPCAC_08591</name>
</gene>
<evidence type="ECO:0000313" key="1">
    <source>
        <dbReference type="EMBL" id="GMR38394.1"/>
    </source>
</evidence>
<protein>
    <submittedName>
        <fullName evidence="1">Uncharacterized protein</fullName>
    </submittedName>
</protein>
<evidence type="ECO:0000313" key="3">
    <source>
        <dbReference type="Proteomes" id="UP001328107"/>
    </source>
</evidence>
<proteinExistence type="predicted"/>
<feature type="non-terminal residue" evidence="1">
    <location>
        <position position="1"/>
    </location>
</feature>
<name>A0AAN4ZEA0_9BILA</name>
<dbReference type="Proteomes" id="UP001328107">
    <property type="component" value="Unassembled WGS sequence"/>
</dbReference>
<evidence type="ECO:0000313" key="2">
    <source>
        <dbReference type="EMBL" id="GMR38396.1"/>
    </source>
</evidence>
<reference evidence="3" key="1">
    <citation type="submission" date="2022-10" db="EMBL/GenBank/DDBJ databases">
        <title>Genome assembly of Pristionchus species.</title>
        <authorList>
            <person name="Yoshida K."/>
            <person name="Sommer R.J."/>
        </authorList>
    </citation>
    <scope>NUCLEOTIDE SEQUENCE [LARGE SCALE GENOMIC DNA]</scope>
    <source>
        <strain evidence="3">RS5460</strain>
    </source>
</reference>
<organism evidence="1 3">
    <name type="scientific">Pristionchus mayeri</name>
    <dbReference type="NCBI Taxonomy" id="1317129"/>
    <lineage>
        <taxon>Eukaryota</taxon>
        <taxon>Metazoa</taxon>
        <taxon>Ecdysozoa</taxon>
        <taxon>Nematoda</taxon>
        <taxon>Chromadorea</taxon>
        <taxon>Rhabditida</taxon>
        <taxon>Rhabditina</taxon>
        <taxon>Diplogasteromorpha</taxon>
        <taxon>Diplogasteroidea</taxon>
        <taxon>Neodiplogasteridae</taxon>
        <taxon>Pristionchus</taxon>
    </lineage>
</organism>